<dbReference type="PROSITE" id="PS00584">
    <property type="entry name" value="PFKB_KINASES_2"/>
    <property type="match status" value="1"/>
</dbReference>
<protein>
    <recommendedName>
        <fullName evidence="3 12">Ribokinase</fullName>
        <shortName evidence="12">RK</shortName>
        <ecNumber evidence="2 12">2.7.1.15</ecNumber>
    </recommendedName>
</protein>
<dbReference type="Pfam" id="PF00294">
    <property type="entry name" value="PfkB"/>
    <property type="match status" value="1"/>
</dbReference>
<keyword evidence="5 12" id="KW-0479">Metal-binding</keyword>
<dbReference type="Proteomes" id="UP000323317">
    <property type="component" value="Unassembled WGS sequence"/>
</dbReference>
<dbReference type="EMBL" id="VTEH01000004">
    <property type="protein sequence ID" value="TYR75996.1"/>
    <property type="molecule type" value="Genomic_DNA"/>
</dbReference>
<comment type="caution">
    <text evidence="14">The sequence shown here is derived from an EMBL/GenBank/DDBJ whole genome shotgun (WGS) entry which is preliminary data.</text>
</comment>
<dbReference type="InterPro" id="IPR029056">
    <property type="entry name" value="Ribokinase-like"/>
</dbReference>
<keyword evidence="9 12" id="KW-0460">Magnesium</keyword>
<dbReference type="EC" id="2.7.1.15" evidence="2 12"/>
<dbReference type="GO" id="GO:0046872">
    <property type="term" value="F:metal ion binding"/>
    <property type="evidence" value="ECO:0007669"/>
    <property type="project" value="UniProtKB-KW"/>
</dbReference>
<comment type="subcellular location">
    <subcellularLocation>
        <location evidence="12">Cytoplasm</location>
    </subcellularLocation>
</comment>
<dbReference type="GO" id="GO:0005829">
    <property type="term" value="C:cytosol"/>
    <property type="evidence" value="ECO:0007669"/>
    <property type="project" value="TreeGrafter"/>
</dbReference>
<feature type="binding site" evidence="12">
    <location>
        <begin position="237"/>
        <end position="238"/>
    </location>
    <ligand>
        <name>ATP</name>
        <dbReference type="ChEBI" id="CHEBI:30616"/>
    </ligand>
</feature>
<dbReference type="InterPro" id="IPR011611">
    <property type="entry name" value="PfkB_dom"/>
</dbReference>
<evidence type="ECO:0000256" key="1">
    <source>
        <dbReference type="ARBA" id="ARBA00005380"/>
    </source>
</evidence>
<comment type="catalytic activity">
    <reaction evidence="12">
        <text>D-ribose + ATP = D-ribose 5-phosphate + ADP + H(+)</text>
        <dbReference type="Rhea" id="RHEA:13697"/>
        <dbReference type="ChEBI" id="CHEBI:15378"/>
        <dbReference type="ChEBI" id="CHEBI:30616"/>
        <dbReference type="ChEBI" id="CHEBI:47013"/>
        <dbReference type="ChEBI" id="CHEBI:78346"/>
        <dbReference type="ChEBI" id="CHEBI:456216"/>
        <dbReference type="EC" id="2.7.1.15"/>
    </reaction>
</comment>
<feature type="binding site" evidence="12">
    <location>
        <position position="181"/>
    </location>
    <ligand>
        <name>ATP</name>
        <dbReference type="ChEBI" id="CHEBI:30616"/>
    </ligand>
</feature>
<evidence type="ECO:0000313" key="15">
    <source>
        <dbReference type="Proteomes" id="UP000323317"/>
    </source>
</evidence>
<evidence type="ECO:0000256" key="10">
    <source>
        <dbReference type="ARBA" id="ARBA00022958"/>
    </source>
</evidence>
<keyword evidence="4 12" id="KW-0808">Transferase</keyword>
<proteinExistence type="inferred from homology"/>
<comment type="similarity">
    <text evidence="1">Belongs to the carbohydrate kinase pfkB family.</text>
</comment>
<evidence type="ECO:0000259" key="13">
    <source>
        <dbReference type="Pfam" id="PF00294"/>
    </source>
</evidence>
<dbReference type="PRINTS" id="PR00990">
    <property type="entry name" value="RIBOKINASE"/>
</dbReference>
<evidence type="ECO:0000313" key="14">
    <source>
        <dbReference type="EMBL" id="TYR75996.1"/>
    </source>
</evidence>
<evidence type="ECO:0000256" key="5">
    <source>
        <dbReference type="ARBA" id="ARBA00022723"/>
    </source>
</evidence>
<dbReference type="NCBIfam" id="TIGR02152">
    <property type="entry name" value="D_ribokin_bact"/>
    <property type="match status" value="1"/>
</dbReference>
<feature type="active site" description="Proton acceptor" evidence="12">
    <location>
        <position position="238"/>
    </location>
</feature>
<dbReference type="GO" id="GO:0019303">
    <property type="term" value="P:D-ribose catabolic process"/>
    <property type="evidence" value="ECO:0007669"/>
    <property type="project" value="UniProtKB-UniRule"/>
</dbReference>
<evidence type="ECO:0000256" key="12">
    <source>
        <dbReference type="HAMAP-Rule" id="MF_01987"/>
    </source>
</evidence>
<evidence type="ECO:0000256" key="11">
    <source>
        <dbReference type="ARBA" id="ARBA00023277"/>
    </source>
</evidence>
<dbReference type="AlphaFoldDB" id="A0A5D4KGC6"/>
<feature type="binding site" evidence="12">
    <location>
        <position position="232"/>
    </location>
    <ligand>
        <name>K(+)</name>
        <dbReference type="ChEBI" id="CHEBI:29103"/>
    </ligand>
</feature>
<comment type="subunit">
    <text evidence="12">Homodimer.</text>
</comment>
<name>A0A5D4KGC6_9BACI</name>
<dbReference type="HAMAP" id="MF_01987">
    <property type="entry name" value="Ribokinase"/>
    <property type="match status" value="1"/>
</dbReference>
<dbReference type="RefSeq" id="WP_148946214.1">
    <property type="nucleotide sequence ID" value="NZ_VTEH01000004.1"/>
</dbReference>
<comment type="pathway">
    <text evidence="12">Carbohydrate metabolism; D-ribose degradation; D-ribose 5-phosphate from beta-D-ribopyranose: step 2/2.</text>
</comment>
<feature type="binding site" evidence="12">
    <location>
        <position position="271"/>
    </location>
    <ligand>
        <name>K(+)</name>
        <dbReference type="ChEBI" id="CHEBI:29103"/>
    </ligand>
</feature>
<feature type="binding site" evidence="12">
    <location>
        <position position="268"/>
    </location>
    <ligand>
        <name>K(+)</name>
        <dbReference type="ChEBI" id="CHEBI:29103"/>
    </ligand>
</feature>
<comment type="activity regulation">
    <text evidence="12">Activated by a monovalent cation that binds near, but not in, the active site. The most likely occupant of the site in vivo is potassium. Ion binding induces a conformational change that may alter substrate affinity.</text>
</comment>
<sequence>MITVIESINMDLVTITGKDPTWGETVIGDRFHTSFGGKGANQAVAAARLGAQVQMIGAVGDDFYGKEYMKHLEKEGIRTEFIKVINGEQTGIAAITVHDSENKIIVVPGANSHITPQVVEEYKETICKSKWLLLQLELPLESVKKAIDIAHSNGVKIILNPAPYSSIPWQWIDKVNYLTPNEIEAVQLLQENAAHSDQLYQKLIITKGKDGVLLHPDGKKVEIPAKKVSAVDTTGAGDTFNGALAAELDEGSSLKDACIVACKAATKSVMILGAQEGMPTREDLLKQ</sequence>
<keyword evidence="7 12" id="KW-0418">Kinase</keyword>
<gene>
    <name evidence="12 14" type="primary">rbsK</name>
    <name evidence="14" type="ORF">FZC79_07535</name>
</gene>
<comment type="cofactor">
    <cofactor evidence="12">
        <name>Mg(2+)</name>
        <dbReference type="ChEBI" id="CHEBI:18420"/>
    </cofactor>
    <text evidence="12">Requires a divalent cation, most likely magnesium in vivo, as an electrophilic catalyst to aid phosphoryl group transfer. It is the chelate of the metal and the nucleotide that is the actual substrate.</text>
</comment>
<dbReference type="SUPFAM" id="SSF53613">
    <property type="entry name" value="Ribokinase-like"/>
    <property type="match status" value="1"/>
</dbReference>
<dbReference type="UniPathway" id="UPA00916">
    <property type="reaction ID" value="UER00889"/>
</dbReference>
<dbReference type="GO" id="GO:0005524">
    <property type="term" value="F:ATP binding"/>
    <property type="evidence" value="ECO:0007669"/>
    <property type="project" value="UniProtKB-UniRule"/>
</dbReference>
<comment type="function">
    <text evidence="12">Catalyzes the phosphorylation of ribose at O-5 in a reaction requiring ATP and magnesium. The resulting D-ribose-5-phosphate can then be used either for sythesis of nucleotides, histidine, and tryptophan, or as a component of the pentose phosphate pathway.</text>
</comment>
<feature type="binding site" evidence="12">
    <location>
        <position position="137"/>
    </location>
    <ligand>
        <name>substrate</name>
    </ligand>
</feature>
<accession>A0A5D4KGC6</accession>
<keyword evidence="6 12" id="KW-0547">Nucleotide-binding</keyword>
<feature type="binding site" evidence="12">
    <location>
        <begin position="206"/>
        <end position="211"/>
    </location>
    <ligand>
        <name>ATP</name>
        <dbReference type="ChEBI" id="CHEBI:30616"/>
    </ligand>
</feature>
<dbReference type="InterPro" id="IPR011877">
    <property type="entry name" value="Ribokinase"/>
</dbReference>
<feature type="binding site" evidence="12">
    <location>
        <begin position="9"/>
        <end position="11"/>
    </location>
    <ligand>
        <name>substrate</name>
    </ligand>
</feature>
<evidence type="ECO:0000256" key="6">
    <source>
        <dbReference type="ARBA" id="ARBA00022741"/>
    </source>
</evidence>
<feature type="binding site" evidence="12">
    <location>
        <position position="234"/>
    </location>
    <ligand>
        <name>K(+)</name>
        <dbReference type="ChEBI" id="CHEBI:29103"/>
    </ligand>
</feature>
<dbReference type="Gene3D" id="3.40.1190.20">
    <property type="match status" value="1"/>
</dbReference>
<organism evidence="14 15">
    <name type="scientific">Rossellomorea vietnamensis</name>
    <dbReference type="NCBI Taxonomy" id="218284"/>
    <lineage>
        <taxon>Bacteria</taxon>
        <taxon>Bacillati</taxon>
        <taxon>Bacillota</taxon>
        <taxon>Bacilli</taxon>
        <taxon>Bacillales</taxon>
        <taxon>Bacillaceae</taxon>
        <taxon>Rossellomorea</taxon>
    </lineage>
</organism>
<evidence type="ECO:0000256" key="2">
    <source>
        <dbReference type="ARBA" id="ARBA00012035"/>
    </source>
</evidence>
<feature type="domain" description="Carbohydrate kinase PfkB" evidence="13">
    <location>
        <begin position="2"/>
        <end position="280"/>
    </location>
</feature>
<reference evidence="14 15" key="1">
    <citation type="submission" date="2019-08" db="EMBL/GenBank/DDBJ databases">
        <title>Bacillus genomes from the desert of Cuatro Cienegas, Coahuila.</title>
        <authorList>
            <person name="Olmedo-Alvarez G."/>
        </authorList>
    </citation>
    <scope>NUCLEOTIDE SEQUENCE [LARGE SCALE GENOMIC DNA]</scope>
    <source>
        <strain evidence="14 15">CH40_1T</strain>
    </source>
</reference>
<feature type="binding site" evidence="12">
    <location>
        <position position="238"/>
    </location>
    <ligand>
        <name>substrate</name>
    </ligand>
</feature>
<comment type="similarity">
    <text evidence="12">Belongs to the carbohydrate kinase PfkB family. Ribokinase subfamily.</text>
</comment>
<evidence type="ECO:0000256" key="4">
    <source>
        <dbReference type="ARBA" id="ARBA00022679"/>
    </source>
</evidence>
<comment type="caution">
    <text evidence="12">Lacks conserved residue(s) required for the propagation of feature annotation.</text>
</comment>
<evidence type="ECO:0000256" key="7">
    <source>
        <dbReference type="ARBA" id="ARBA00022777"/>
    </source>
</evidence>
<dbReference type="GO" id="GO:0004747">
    <property type="term" value="F:ribokinase activity"/>
    <property type="evidence" value="ECO:0007669"/>
    <property type="project" value="UniProtKB-UniRule"/>
</dbReference>
<dbReference type="InterPro" id="IPR002139">
    <property type="entry name" value="Ribo/fructo_kinase"/>
</dbReference>
<feature type="binding site" evidence="12">
    <location>
        <position position="273"/>
    </location>
    <ligand>
        <name>K(+)</name>
        <dbReference type="ChEBI" id="CHEBI:29103"/>
    </ligand>
</feature>
<keyword evidence="11 12" id="KW-0119">Carbohydrate metabolism</keyword>
<dbReference type="CDD" id="cd01174">
    <property type="entry name" value="ribokinase"/>
    <property type="match status" value="1"/>
</dbReference>
<dbReference type="PANTHER" id="PTHR10584:SF166">
    <property type="entry name" value="RIBOKINASE"/>
    <property type="match status" value="1"/>
</dbReference>
<keyword evidence="10 12" id="KW-0630">Potassium</keyword>
<keyword evidence="8 12" id="KW-0067">ATP-binding</keyword>
<keyword evidence="12" id="KW-0963">Cytoplasm</keyword>
<evidence type="ECO:0000256" key="8">
    <source>
        <dbReference type="ARBA" id="ARBA00022840"/>
    </source>
</evidence>
<evidence type="ECO:0000256" key="3">
    <source>
        <dbReference type="ARBA" id="ARBA00016943"/>
    </source>
</evidence>
<feature type="binding site" evidence="12">
    <location>
        <begin position="37"/>
        <end position="41"/>
    </location>
    <ligand>
        <name>substrate</name>
    </ligand>
</feature>
<dbReference type="PANTHER" id="PTHR10584">
    <property type="entry name" value="SUGAR KINASE"/>
    <property type="match status" value="1"/>
</dbReference>
<evidence type="ECO:0000256" key="9">
    <source>
        <dbReference type="ARBA" id="ARBA00022842"/>
    </source>
</evidence>
<dbReference type="InterPro" id="IPR002173">
    <property type="entry name" value="Carboh/pur_kinase_PfkB_CS"/>
</dbReference>